<dbReference type="HOGENOM" id="CLU_114076_0_0_6"/>
<dbReference type="RefSeq" id="WP_004582231.1">
    <property type="nucleotide sequence ID" value="NZ_AP028878.1"/>
</dbReference>
<evidence type="ECO:0000313" key="3">
    <source>
        <dbReference type="Proteomes" id="UP000013165"/>
    </source>
</evidence>
<organism evidence="2 3">
    <name type="scientific">Marinobacter nanhaiticus D15-8W</name>
    <dbReference type="NCBI Taxonomy" id="626887"/>
    <lineage>
        <taxon>Bacteria</taxon>
        <taxon>Pseudomonadati</taxon>
        <taxon>Pseudomonadota</taxon>
        <taxon>Gammaproteobacteria</taxon>
        <taxon>Pseudomonadales</taxon>
        <taxon>Marinobacteraceae</taxon>
        <taxon>Marinobacter</taxon>
    </lineage>
</organism>
<protein>
    <submittedName>
        <fullName evidence="2">Sarcosine oxidase subunit gamma</fullName>
    </submittedName>
</protein>
<name>N6WR04_9GAMM</name>
<dbReference type="PATRIC" id="fig|626887.3.peg.4303"/>
<proteinExistence type="predicted"/>
<gene>
    <name evidence="2" type="ORF">J057_21485</name>
</gene>
<dbReference type="Proteomes" id="UP000013165">
    <property type="component" value="Unassembled WGS sequence"/>
</dbReference>
<comment type="caution">
    <text evidence="2">The sequence shown here is derived from an EMBL/GenBank/DDBJ whole genome shotgun (WGS) entry which is preliminary data.</text>
</comment>
<dbReference type="InterPro" id="IPR027266">
    <property type="entry name" value="TrmE/GcvT-like"/>
</dbReference>
<dbReference type="Gene3D" id="3.30.70.1520">
    <property type="entry name" value="Heterotetrameric sarcosine oxidase"/>
    <property type="match status" value="1"/>
</dbReference>
<dbReference type="InterPro" id="IPR007375">
    <property type="entry name" value="SoxG"/>
</dbReference>
<dbReference type="eggNOG" id="COG4583">
    <property type="taxonomic scope" value="Bacteria"/>
</dbReference>
<dbReference type="EMBL" id="APLQ01000014">
    <property type="protein sequence ID" value="ENO14011.1"/>
    <property type="molecule type" value="Genomic_DNA"/>
</dbReference>
<dbReference type="STRING" id="626887.J057_21485"/>
<evidence type="ECO:0000256" key="1">
    <source>
        <dbReference type="SAM" id="MobiDB-lite"/>
    </source>
</evidence>
<accession>N6WR04</accession>
<dbReference type="Pfam" id="PF04268">
    <property type="entry name" value="SoxG"/>
    <property type="match status" value="1"/>
</dbReference>
<sequence length="241" mass="26437">MSDLNHAAITEATKPGVALMDQRPAADVPARSPLCEMRPSRPEDTATRAGVFMWEDALKTHLILRGNGESEEFRKGVKAATGFELPGPLQSSQNDDWSLSWITPDEWLLIGPGDQAFLMEHQLRTQLHGHYAVINVGGGQTVVRLSGAEARSVIMKSCPYDVHDRNFPVGKVVTTVLAKSQATLRRLGDDDWAFIVRRSFADYIWRWLADAAGEYGLSIGEPPLPERTNVGDRSDVGTVAG</sequence>
<evidence type="ECO:0000313" key="2">
    <source>
        <dbReference type="EMBL" id="ENO14011.1"/>
    </source>
</evidence>
<dbReference type="Gene3D" id="3.30.1360.120">
    <property type="entry name" value="Probable tRNA modification gtpase trme, domain 1"/>
    <property type="match status" value="1"/>
</dbReference>
<dbReference type="OrthoDB" id="9814782at2"/>
<dbReference type="SUPFAM" id="SSF103025">
    <property type="entry name" value="Folate-binding domain"/>
    <property type="match status" value="1"/>
</dbReference>
<keyword evidence="3" id="KW-1185">Reference proteome</keyword>
<feature type="region of interest" description="Disordered" evidence="1">
    <location>
        <begin position="222"/>
        <end position="241"/>
    </location>
</feature>
<reference evidence="2 3" key="1">
    <citation type="journal article" date="2013" name="Genome Announc.">
        <title>Genome Sequence of the Polycyclic Aromatic Hydrocarbon-Degrading Bacterium Strain Marinobacter nanhaiticus D15-8WT.</title>
        <authorList>
            <person name="Cui Z."/>
            <person name="Gao W."/>
            <person name="Li Q."/>
            <person name="Xu G."/>
            <person name="Zheng L."/>
        </authorList>
    </citation>
    <scope>NUCLEOTIDE SEQUENCE [LARGE SCALE GENOMIC DNA]</scope>
    <source>
        <strain evidence="2 3">D15-8W</strain>
    </source>
</reference>
<dbReference type="AlphaFoldDB" id="N6WR04"/>